<accession>A0A1X7VSL5</accession>
<evidence type="ECO:0008006" key="2">
    <source>
        <dbReference type="Google" id="ProtNLM"/>
    </source>
</evidence>
<dbReference type="PANTHER" id="PTHR34485:SF2">
    <property type="entry name" value="PROLINE RICH, LACRIMAL 1"/>
    <property type="match status" value="1"/>
</dbReference>
<sequence>MKQKNDSELGSFENAVTCGDAAWLTRGYHSQNATYTLRNYRTGGLLYSKHFSQRGNSDITEELFEGTSKSAEGLGAEWVFKKAITDKMNISIRVQDNDSTSSKALLSNFLNCRVVLCSGHIARNHKKHLKSQIKKYKKTHPDIPTVKCHCMKDDIGCFTNGFIKTARINFSAIVKSVGCDQQAFIDRLRALAKYHAKNMHEWDGGKCFFHNLTVCNCGKCKKNDITCRGKPYKTKNILSCPFHSLAYEIACEAVIAQSKQIIHEELGCCHTSITESSHNVLLQFRTKNLNLQMLHYYVFTSLGLIQSNMSWMYVHKGPAYHWLLDLFEK</sequence>
<dbReference type="PANTHER" id="PTHR34485">
    <property type="entry name" value="PROLINE-RICH, LACRIMAL 1"/>
    <property type="match status" value="1"/>
</dbReference>
<dbReference type="AlphaFoldDB" id="A0A1X7VSL5"/>
<dbReference type="STRING" id="400682.A0A1X7VSL5"/>
<protein>
    <recommendedName>
        <fullName evidence="2">MULE transposase domain-containing protein</fullName>
    </recommendedName>
</protein>
<name>A0A1X7VSL5_AMPQE</name>
<dbReference type="eggNOG" id="ENOG502RZMF">
    <property type="taxonomic scope" value="Eukaryota"/>
</dbReference>
<reference evidence="1" key="1">
    <citation type="submission" date="2017-05" db="UniProtKB">
        <authorList>
            <consortium name="EnsemblMetazoa"/>
        </authorList>
    </citation>
    <scope>IDENTIFICATION</scope>
</reference>
<dbReference type="InParanoid" id="A0A1X7VSL5"/>
<proteinExistence type="predicted"/>
<evidence type="ECO:0000313" key="1">
    <source>
        <dbReference type="EnsemblMetazoa" id="Aqu2.1.42403_001"/>
    </source>
</evidence>
<organism evidence="1">
    <name type="scientific">Amphimedon queenslandica</name>
    <name type="common">Sponge</name>
    <dbReference type="NCBI Taxonomy" id="400682"/>
    <lineage>
        <taxon>Eukaryota</taxon>
        <taxon>Metazoa</taxon>
        <taxon>Porifera</taxon>
        <taxon>Demospongiae</taxon>
        <taxon>Heteroscleromorpha</taxon>
        <taxon>Haplosclerida</taxon>
        <taxon>Niphatidae</taxon>
        <taxon>Amphimedon</taxon>
    </lineage>
</organism>
<dbReference type="EnsemblMetazoa" id="Aqu2.1.42403_001">
    <property type="protein sequence ID" value="Aqu2.1.42403_001"/>
    <property type="gene ID" value="Aqu2.1.42403"/>
</dbReference>